<protein>
    <submittedName>
        <fullName evidence="6">2-dehydro-3-deoxyphosphogluconate aldolase / (4S)-4-hydroxy-2-oxoglutarate aldolase</fullName>
    </submittedName>
</protein>
<dbReference type="InterPro" id="IPR000887">
    <property type="entry name" value="Aldlse_KDPG_KHG"/>
</dbReference>
<dbReference type="Pfam" id="PF01081">
    <property type="entry name" value="Aldolase"/>
    <property type="match status" value="1"/>
</dbReference>
<comment type="similarity">
    <text evidence="2">Belongs to the KHG/KDPG aldolase family.</text>
</comment>
<evidence type="ECO:0000256" key="3">
    <source>
        <dbReference type="ARBA" id="ARBA00011233"/>
    </source>
</evidence>
<dbReference type="Proteomes" id="UP000190339">
    <property type="component" value="Unassembled WGS sequence"/>
</dbReference>
<dbReference type="AlphaFoldDB" id="A0A1T4ZUT9"/>
<gene>
    <name evidence="6" type="ORF">SAMN05660866_00341</name>
</gene>
<dbReference type="PANTHER" id="PTHR30246:SF1">
    <property type="entry name" value="2-DEHYDRO-3-DEOXY-6-PHOSPHOGALACTONATE ALDOLASE-RELATED"/>
    <property type="match status" value="1"/>
</dbReference>
<name>A0A1T4ZUT9_9FLAO</name>
<dbReference type="CDD" id="cd00452">
    <property type="entry name" value="KDPG_aldolase"/>
    <property type="match status" value="1"/>
</dbReference>
<evidence type="ECO:0000313" key="7">
    <source>
        <dbReference type="Proteomes" id="UP000190339"/>
    </source>
</evidence>
<dbReference type="InterPro" id="IPR013785">
    <property type="entry name" value="Aldolase_TIM"/>
</dbReference>
<sequence>MKRAEIVKIIKKEKIVAIVRMKEQLEVPAFINSLIKGGIKALEITSNTPGFYKEIANARNLYSQFGVLIGAGTVTNIEIAKEAIKAGAQFLVTPNTNIEVIKIAHTHDIPVLMGAVTPTEVCVAIENGADIIKLFPAGSLGINYFKSIKAPLDKVDFFVVGGINLSNIKDWMEAGAAGVGLGSVLTQTTIREGDINPIESTVKKFIQLIQN</sequence>
<reference evidence="7" key="1">
    <citation type="submission" date="2017-02" db="EMBL/GenBank/DDBJ databases">
        <authorList>
            <person name="Varghese N."/>
            <person name="Submissions S."/>
        </authorList>
    </citation>
    <scope>NUCLEOTIDE SEQUENCE [LARGE SCALE GENOMIC DNA]</scope>
    <source>
        <strain evidence="7">DSM 23546</strain>
    </source>
</reference>
<evidence type="ECO:0000256" key="1">
    <source>
        <dbReference type="ARBA" id="ARBA00004761"/>
    </source>
</evidence>
<dbReference type="EMBL" id="FUYL01000001">
    <property type="protein sequence ID" value="SKB26458.1"/>
    <property type="molecule type" value="Genomic_DNA"/>
</dbReference>
<dbReference type="Gene3D" id="3.20.20.70">
    <property type="entry name" value="Aldolase class I"/>
    <property type="match status" value="1"/>
</dbReference>
<proteinExistence type="inferred from homology"/>
<evidence type="ECO:0000313" key="6">
    <source>
        <dbReference type="EMBL" id="SKB26458.1"/>
    </source>
</evidence>
<dbReference type="STRING" id="561365.SAMN05660866_00341"/>
<dbReference type="PROSITE" id="PS00160">
    <property type="entry name" value="ALDOLASE_KDPG_KHG_2"/>
    <property type="match status" value="1"/>
</dbReference>
<comment type="pathway">
    <text evidence="1">Carbohydrate acid metabolism.</text>
</comment>
<dbReference type="SUPFAM" id="SSF51569">
    <property type="entry name" value="Aldolase"/>
    <property type="match status" value="1"/>
</dbReference>
<dbReference type="InterPro" id="IPR031338">
    <property type="entry name" value="KDPG/KHG_AS_2"/>
</dbReference>
<evidence type="ECO:0000256" key="2">
    <source>
        <dbReference type="ARBA" id="ARBA00006906"/>
    </source>
</evidence>
<keyword evidence="5" id="KW-0119">Carbohydrate metabolism</keyword>
<dbReference type="NCBIfam" id="TIGR01182">
    <property type="entry name" value="eda"/>
    <property type="match status" value="1"/>
</dbReference>
<dbReference type="PANTHER" id="PTHR30246">
    <property type="entry name" value="2-KETO-3-DEOXY-6-PHOSPHOGLUCONATE ALDOLASE"/>
    <property type="match status" value="1"/>
</dbReference>
<dbReference type="OrthoDB" id="9802667at2"/>
<accession>A0A1T4ZUT9</accession>
<dbReference type="RefSeq" id="WP_079510739.1">
    <property type="nucleotide sequence ID" value="NZ_FUYL01000001.1"/>
</dbReference>
<organism evidence="6 7">
    <name type="scientific">Maribacter arcticus</name>
    <dbReference type="NCBI Taxonomy" id="561365"/>
    <lineage>
        <taxon>Bacteria</taxon>
        <taxon>Pseudomonadati</taxon>
        <taxon>Bacteroidota</taxon>
        <taxon>Flavobacteriia</taxon>
        <taxon>Flavobacteriales</taxon>
        <taxon>Flavobacteriaceae</taxon>
        <taxon>Maribacter</taxon>
    </lineage>
</organism>
<dbReference type="GO" id="GO:0016829">
    <property type="term" value="F:lyase activity"/>
    <property type="evidence" value="ECO:0007669"/>
    <property type="project" value="UniProtKB-KW"/>
</dbReference>
<keyword evidence="7" id="KW-1185">Reference proteome</keyword>
<evidence type="ECO:0000256" key="4">
    <source>
        <dbReference type="ARBA" id="ARBA00023239"/>
    </source>
</evidence>
<evidence type="ECO:0000256" key="5">
    <source>
        <dbReference type="ARBA" id="ARBA00023277"/>
    </source>
</evidence>
<comment type="subunit">
    <text evidence="3">Homotrimer.</text>
</comment>
<keyword evidence="4" id="KW-0456">Lyase</keyword>